<dbReference type="KEGG" id="hsc:HVS_08980"/>
<dbReference type="InterPro" id="IPR016035">
    <property type="entry name" value="Acyl_Trfase/lysoPLipase"/>
</dbReference>
<dbReference type="Gene3D" id="3.30.70.250">
    <property type="entry name" value="Malonyl-CoA ACP transacylase, ACP-binding"/>
    <property type="match status" value="1"/>
</dbReference>
<dbReference type="SMART" id="SM00827">
    <property type="entry name" value="PKS_AT"/>
    <property type="match status" value="1"/>
</dbReference>
<dbReference type="SUPFAM" id="SSF52151">
    <property type="entry name" value="FabD/lysophospholipase-like"/>
    <property type="match status" value="1"/>
</dbReference>
<reference evidence="8 10" key="2">
    <citation type="journal article" date="2018" name="Syst. Appl. Microbiol.">
        <title>Characterization and high-quality draft genome sequence of Herbivorax saccincola A7, an anaerobic, alkaliphilic, thermophilic, cellulolytic, and xylanolytic bacterium.</title>
        <authorList>
            <person name="Aikawa S."/>
            <person name="Baramee S."/>
            <person name="Sermsathanaswadi J."/>
            <person name="Thianheng P."/>
            <person name="Tachaapaikoon C."/>
            <person name="Shikata A."/>
            <person name="Waeonukul R."/>
            <person name="Pason P."/>
            <person name="Ratanakhanokchai K."/>
            <person name="Kosugi A."/>
        </authorList>
    </citation>
    <scope>NUCLEOTIDE SEQUENCE [LARGE SCALE GENOMIC DNA]</scope>
    <source>
        <strain evidence="8 10">A7</strain>
    </source>
</reference>
<dbReference type="Gene3D" id="3.40.366.10">
    <property type="entry name" value="Malonyl-Coenzyme A Acyl Carrier Protein, domain 2"/>
    <property type="match status" value="1"/>
</dbReference>
<evidence type="ECO:0000313" key="7">
    <source>
        <dbReference type="EMBL" id="AUG57702.1"/>
    </source>
</evidence>
<dbReference type="InterPro" id="IPR050858">
    <property type="entry name" value="Mal-CoA-ACP_Trans/PKS_FabD"/>
</dbReference>
<dbReference type="Proteomes" id="UP000233534">
    <property type="component" value="Chromosome"/>
</dbReference>
<dbReference type="InterPro" id="IPR024925">
    <property type="entry name" value="Malonyl_CoA-ACP_transAc"/>
</dbReference>
<dbReference type="InterPro" id="IPR001227">
    <property type="entry name" value="Ac_transferase_dom_sf"/>
</dbReference>
<evidence type="ECO:0000313" key="9">
    <source>
        <dbReference type="Proteomes" id="UP000233534"/>
    </source>
</evidence>
<organism evidence="7 9">
    <name type="scientific">Acetivibrio saccincola</name>
    <dbReference type="NCBI Taxonomy" id="1677857"/>
    <lineage>
        <taxon>Bacteria</taxon>
        <taxon>Bacillati</taxon>
        <taxon>Bacillota</taxon>
        <taxon>Clostridia</taxon>
        <taxon>Eubacteriales</taxon>
        <taxon>Oscillospiraceae</taxon>
        <taxon>Acetivibrio</taxon>
    </lineage>
</organism>
<dbReference type="SUPFAM" id="SSF55048">
    <property type="entry name" value="Probable ACP-binding domain of malonyl-CoA ACP transacylase"/>
    <property type="match status" value="1"/>
</dbReference>
<dbReference type="NCBIfam" id="TIGR00128">
    <property type="entry name" value="fabD"/>
    <property type="match status" value="1"/>
</dbReference>
<dbReference type="GO" id="GO:0004314">
    <property type="term" value="F:[acyl-carrier-protein] S-malonyltransferase activity"/>
    <property type="evidence" value="ECO:0007669"/>
    <property type="project" value="UniProtKB-EC"/>
</dbReference>
<evidence type="ECO:0000259" key="6">
    <source>
        <dbReference type="SMART" id="SM00827"/>
    </source>
</evidence>
<keyword evidence="1 4" id="KW-0808">Transferase</keyword>
<dbReference type="Proteomes" id="UP000239720">
    <property type="component" value="Unassembled WGS sequence"/>
</dbReference>
<dbReference type="InterPro" id="IPR004410">
    <property type="entry name" value="Malonyl_CoA-ACP_transAc_FabD"/>
</dbReference>
<evidence type="ECO:0000313" key="10">
    <source>
        <dbReference type="Proteomes" id="UP000239720"/>
    </source>
</evidence>
<keyword evidence="2 4" id="KW-0012">Acyltransferase</keyword>
<evidence type="ECO:0000256" key="3">
    <source>
        <dbReference type="ARBA" id="ARBA00048462"/>
    </source>
</evidence>
<name>A0A2K9E1R3_9FIRM</name>
<evidence type="ECO:0000256" key="1">
    <source>
        <dbReference type="ARBA" id="ARBA00022679"/>
    </source>
</evidence>
<dbReference type="GO" id="GO:0005829">
    <property type="term" value="C:cytosol"/>
    <property type="evidence" value="ECO:0007669"/>
    <property type="project" value="TreeGrafter"/>
</dbReference>
<sequence length="311" mass="33938">MGRIAFLFPGQGAQYVGMGKEIAKEYKSADMIFEEASDALGFDTKKMIFESDDETLKITENTQPAILITSIACMQPLKEEGIVPEVVAGLSLGEYSAHIAAETIEFKDAVPLVKKRGKYMQEAVPLGKGTMAAILGLERDEVLSICEMASKEGIVEPANFNCPGQIVIAGETRAIDRAMEIAKEKGARRAMVLPVSAPFHCSMLTPAGEKLKEELDKINLKDMKIPVVTNVTAEYILDKSMVKDLLIRQVSSPVLFEDSIRNMLEKGIDTFVEIGPGKVLSGFVKKIDKGVKILNVEDISSLHKTLNEITG</sequence>
<evidence type="ECO:0000256" key="2">
    <source>
        <dbReference type="ARBA" id="ARBA00023315"/>
    </source>
</evidence>
<feature type="active site" evidence="5">
    <location>
        <position position="91"/>
    </location>
</feature>
<dbReference type="Pfam" id="PF00698">
    <property type="entry name" value="Acyl_transf_1"/>
    <property type="match status" value="1"/>
</dbReference>
<comment type="similarity">
    <text evidence="4">Belongs to the fabD family.</text>
</comment>
<proteinExistence type="inferred from homology"/>
<dbReference type="RefSeq" id="WP_101301367.1">
    <property type="nucleotide sequence ID" value="NZ_CP025197.1"/>
</dbReference>
<dbReference type="EMBL" id="CP025197">
    <property type="protein sequence ID" value="AUG57702.1"/>
    <property type="molecule type" value="Genomic_DNA"/>
</dbReference>
<evidence type="ECO:0000256" key="5">
    <source>
        <dbReference type="PIRSR" id="PIRSR000446-1"/>
    </source>
</evidence>
<dbReference type="PANTHER" id="PTHR42681">
    <property type="entry name" value="MALONYL-COA-ACYL CARRIER PROTEIN TRANSACYLASE, MITOCHONDRIAL"/>
    <property type="match status" value="1"/>
</dbReference>
<gene>
    <name evidence="7" type="primary">fabD</name>
    <name evidence="8" type="ORF">B9R14_13115</name>
    <name evidence="7" type="ORF">HVS_08980</name>
</gene>
<reference evidence="7 9" key="1">
    <citation type="submission" date="2017-12" db="EMBL/GenBank/DDBJ databases">
        <title>Complete genome sequence of Herbivorax saccincola GGR1, a novel Cellulosome-producing hydrolytic bacterium in a thermophilic biogas plant, established by Illumina and Nanopore MinION sequencing.</title>
        <authorList>
            <person name="Pechtl A."/>
            <person name="Ruckert C."/>
            <person name="Koeck D.E."/>
            <person name="Maus I."/>
            <person name="Winkler A."/>
            <person name="Kalinowski J."/>
            <person name="Puhler A."/>
            <person name="Schwarz W.W."/>
            <person name="Zverlov V.V."/>
            <person name="Schluter A."/>
            <person name="Liebl W."/>
        </authorList>
    </citation>
    <scope>NUCLEOTIDE SEQUENCE [LARGE SCALE GENOMIC DNA]</scope>
    <source>
        <strain evidence="7">GGR1</strain>
        <strain evidence="9">SR1</strain>
    </source>
</reference>
<dbReference type="InterPro" id="IPR014043">
    <property type="entry name" value="Acyl_transferase_dom"/>
</dbReference>
<evidence type="ECO:0000256" key="4">
    <source>
        <dbReference type="PIRNR" id="PIRNR000446"/>
    </source>
</evidence>
<dbReference type="OrthoDB" id="9805460at2"/>
<comment type="catalytic activity">
    <reaction evidence="3 4">
        <text>holo-[ACP] + malonyl-CoA = malonyl-[ACP] + CoA</text>
        <dbReference type="Rhea" id="RHEA:41792"/>
        <dbReference type="Rhea" id="RHEA-COMP:9623"/>
        <dbReference type="Rhea" id="RHEA-COMP:9685"/>
        <dbReference type="ChEBI" id="CHEBI:57287"/>
        <dbReference type="ChEBI" id="CHEBI:57384"/>
        <dbReference type="ChEBI" id="CHEBI:64479"/>
        <dbReference type="ChEBI" id="CHEBI:78449"/>
        <dbReference type="EC" id="2.3.1.39"/>
    </reaction>
</comment>
<dbReference type="FunFam" id="3.30.70.250:FF:000001">
    <property type="entry name" value="Malonyl CoA-acyl carrier protein transacylase"/>
    <property type="match status" value="1"/>
</dbReference>
<feature type="domain" description="Malonyl-CoA:ACP transacylase (MAT)" evidence="6">
    <location>
        <begin position="7"/>
        <end position="305"/>
    </location>
</feature>
<keyword evidence="9" id="KW-1185">Reference proteome</keyword>
<dbReference type="AlphaFoldDB" id="A0A2K9E1R3"/>
<dbReference type="EMBL" id="NEMB01000003">
    <property type="protein sequence ID" value="PQQ67593.1"/>
    <property type="molecule type" value="Genomic_DNA"/>
</dbReference>
<protein>
    <recommendedName>
        <fullName evidence="4">Malonyl CoA-acyl carrier protein transacylase</fullName>
        <ecNumber evidence="4">2.3.1.39</ecNumber>
    </recommendedName>
</protein>
<dbReference type="PIRSF" id="PIRSF000446">
    <property type="entry name" value="Mct"/>
    <property type="match status" value="1"/>
</dbReference>
<accession>A0A2K9E1R3</accession>
<dbReference type="GO" id="GO:0006633">
    <property type="term" value="P:fatty acid biosynthetic process"/>
    <property type="evidence" value="ECO:0007669"/>
    <property type="project" value="TreeGrafter"/>
</dbReference>
<dbReference type="EC" id="2.3.1.39" evidence="4"/>
<dbReference type="InterPro" id="IPR016036">
    <property type="entry name" value="Malonyl_transacylase_ACP-bd"/>
</dbReference>
<feature type="active site" evidence="5">
    <location>
        <position position="200"/>
    </location>
</feature>
<dbReference type="PANTHER" id="PTHR42681:SF1">
    <property type="entry name" value="MALONYL-COA-ACYL CARRIER PROTEIN TRANSACYLASE, MITOCHONDRIAL"/>
    <property type="match status" value="1"/>
</dbReference>
<evidence type="ECO:0000313" key="8">
    <source>
        <dbReference type="EMBL" id="PQQ67593.1"/>
    </source>
</evidence>